<dbReference type="Gene3D" id="3.40.50.720">
    <property type="entry name" value="NAD(P)-binding Rossmann-like Domain"/>
    <property type="match status" value="2"/>
</dbReference>
<dbReference type="STRING" id="1447782.SAMN05444417_2586"/>
<dbReference type="GO" id="GO:0000166">
    <property type="term" value="F:nucleotide binding"/>
    <property type="evidence" value="ECO:0007669"/>
    <property type="project" value="InterPro"/>
</dbReference>
<gene>
    <name evidence="4" type="ORF">SAMN05444417_2586</name>
</gene>
<feature type="domain" description="Gfo/Idh/MocA-like oxidoreductase N-terminal" evidence="3">
    <location>
        <begin position="4"/>
        <end position="122"/>
    </location>
</feature>
<dbReference type="OrthoDB" id="7798185at2"/>
<accession>A0A1M6FZH0</accession>
<dbReference type="Pfam" id="PF01370">
    <property type="entry name" value="Epimerase"/>
    <property type="match status" value="1"/>
</dbReference>
<feature type="domain" description="NAD-dependent epimerase/dehydratase" evidence="2">
    <location>
        <begin position="368"/>
        <end position="590"/>
    </location>
</feature>
<dbReference type="InterPro" id="IPR001509">
    <property type="entry name" value="Epimerase_deHydtase"/>
</dbReference>
<dbReference type="PANTHER" id="PTHR43818">
    <property type="entry name" value="BCDNA.GH03377"/>
    <property type="match status" value="1"/>
</dbReference>
<organism evidence="4 5">
    <name type="scientific">Wenxinia saemankumensis</name>
    <dbReference type="NCBI Taxonomy" id="1447782"/>
    <lineage>
        <taxon>Bacteria</taxon>
        <taxon>Pseudomonadati</taxon>
        <taxon>Pseudomonadota</taxon>
        <taxon>Alphaproteobacteria</taxon>
        <taxon>Rhodobacterales</taxon>
        <taxon>Roseobacteraceae</taxon>
        <taxon>Wenxinia</taxon>
    </lineage>
</organism>
<dbReference type="InterPro" id="IPR050463">
    <property type="entry name" value="Gfo/Idh/MocA_oxidrdct_glycsds"/>
</dbReference>
<evidence type="ECO:0000313" key="4">
    <source>
        <dbReference type="EMBL" id="SHJ03019.1"/>
    </source>
</evidence>
<dbReference type="InterPro" id="IPR036291">
    <property type="entry name" value="NAD(P)-bd_dom_sf"/>
</dbReference>
<proteinExistence type="predicted"/>
<dbReference type="Pfam" id="PF01408">
    <property type="entry name" value="GFO_IDH_MocA"/>
    <property type="match status" value="1"/>
</dbReference>
<keyword evidence="1" id="KW-0560">Oxidoreductase</keyword>
<evidence type="ECO:0000259" key="3">
    <source>
        <dbReference type="Pfam" id="PF01408"/>
    </source>
</evidence>
<protein>
    <submittedName>
        <fullName evidence="4">Predicted dehydrogenase</fullName>
    </submittedName>
</protein>
<dbReference type="AlphaFoldDB" id="A0A1M6FZH0"/>
<dbReference type="InterPro" id="IPR000683">
    <property type="entry name" value="Gfo/Idh/MocA-like_OxRdtase_N"/>
</dbReference>
<dbReference type="EMBL" id="FQYO01000004">
    <property type="protein sequence ID" value="SHJ03019.1"/>
    <property type="molecule type" value="Genomic_DNA"/>
</dbReference>
<dbReference type="SUPFAM" id="SSF51735">
    <property type="entry name" value="NAD(P)-binding Rossmann-fold domains"/>
    <property type="match status" value="2"/>
</dbReference>
<dbReference type="PANTHER" id="PTHR43818:SF11">
    <property type="entry name" value="BCDNA.GH03377"/>
    <property type="match status" value="1"/>
</dbReference>
<name>A0A1M6FZH0_9RHOB</name>
<reference evidence="4 5" key="1">
    <citation type="submission" date="2016-11" db="EMBL/GenBank/DDBJ databases">
        <authorList>
            <person name="Jaros S."/>
            <person name="Januszkiewicz K."/>
            <person name="Wedrychowicz H."/>
        </authorList>
    </citation>
    <scope>NUCLEOTIDE SEQUENCE [LARGE SCALE GENOMIC DNA]</scope>
    <source>
        <strain evidence="4 5">DSM 100565</strain>
    </source>
</reference>
<evidence type="ECO:0000313" key="5">
    <source>
        <dbReference type="Proteomes" id="UP000184292"/>
    </source>
</evidence>
<dbReference type="RefSeq" id="WP_073331206.1">
    <property type="nucleotide sequence ID" value="NZ_FQYO01000004.1"/>
</dbReference>
<dbReference type="GO" id="GO:0016491">
    <property type="term" value="F:oxidoreductase activity"/>
    <property type="evidence" value="ECO:0007669"/>
    <property type="project" value="UniProtKB-KW"/>
</dbReference>
<keyword evidence="5" id="KW-1185">Reference proteome</keyword>
<dbReference type="Proteomes" id="UP000184292">
    <property type="component" value="Unassembled WGS sequence"/>
</dbReference>
<dbReference type="Gene3D" id="3.30.360.10">
    <property type="entry name" value="Dihydrodipicolinate Reductase, domain 2"/>
    <property type="match status" value="1"/>
</dbReference>
<sequence>MTDIRAAILGAGYIADWHAAAIAATPGVRLAAVCDPDRASAEALANRYGAEAFTELDALVASGTAQAVHILTPPALHADLAVRCLDAGLHVLVEKPAALSVDEFARMEEAATRAGRHLAAGHNFLGLPRYGRLKRLMASGALGRVSDIRVDWALPLAPLRSGPYGLWLLNETRNLLWELGPHPVSLAQDLAGRLDVRMLDLGQPARLPGGAERPQSWRVLARAGAVDVTLALSLVETIDTRLVTVRGSGGRAVLDYASDTLTVARDNTAELVANPLMRQLSEGWEHLREGARNAAIQGGTLNRRSPYAQSFRGMVAAFHDGIRSGDPDRRFAPGAARAVTQTLAEIERLIPPQPAPSIATGTPSPTAMVIGGTGYIGRALTRALAARGTHVRVVSRGRHGPFDDIADRVETVRVSLSDEAGLTEAMRGIDIVYNLARALEDTWEAALRNDVGTALRIARAAHAAEVDRLVYTGTIASYDMSDPRTVITEETGFGEIEDRNLYARSKAECERRLMEMHESAGLPLVVARPGIVVGGDGPLQHWGIGRWHGPGAVTLWGDGRNVLPFVLVEDVVEGLILCGTTDGIEGESFNLVGGPILSARDYFQAIHDRLHARIRVRSGYLHGLWATDAVKWALKRHALGRRDAVLPSLADWKSRAHLARFDNALPKRRLGWSPEETRARFLDRAIDGRALFGL</sequence>
<evidence type="ECO:0000259" key="2">
    <source>
        <dbReference type="Pfam" id="PF01370"/>
    </source>
</evidence>
<evidence type="ECO:0000256" key="1">
    <source>
        <dbReference type="ARBA" id="ARBA00023002"/>
    </source>
</evidence>